<organism evidence="1">
    <name type="scientific">Cacopsylla melanoneura</name>
    <dbReference type="NCBI Taxonomy" id="428564"/>
    <lineage>
        <taxon>Eukaryota</taxon>
        <taxon>Metazoa</taxon>
        <taxon>Ecdysozoa</taxon>
        <taxon>Arthropoda</taxon>
        <taxon>Hexapoda</taxon>
        <taxon>Insecta</taxon>
        <taxon>Pterygota</taxon>
        <taxon>Neoptera</taxon>
        <taxon>Paraneoptera</taxon>
        <taxon>Hemiptera</taxon>
        <taxon>Sternorrhyncha</taxon>
        <taxon>Psylloidea</taxon>
        <taxon>Psyllidae</taxon>
        <taxon>Psyllinae</taxon>
        <taxon>Cacopsylla</taxon>
    </lineage>
</organism>
<sequence length="527" mass="60481">MATENDISMVSVNGEVNLIHLGFAYTYSNPQSNGNMIWTCVNDQCSGSILTKKLKRPGDSNKPYKFVAIRTKHDDIIRCHRSTGRTNELPANDTIYEDAKNSTQLDLSSSSNSSLNDTIQIANKSHVTDGIHEMCVDIKTEIKVIIEQFKTKGLDVSRMDTLIGELFNILNNKCINEDLLNQIEIQKDEENELEELPPLGPIQIDTESISIQPEEPDFSTLLKTIPEKYYGLVNSILGVTLFLIYINDIPDYMTDENTVLFADDSTFTKTTSELNQCEPIFAQMLDRVTKWFSANELYINSSKTEKVIFSLKNTDNYENPESVTLLGTKLQPNLCWDSHIDHIATKLNKNTYLLRNLSFCVSQETLRVVYFGLIQSHLTYAILAWGHSAVQERAFRLQRKAIRIVGKIPFRAPCNDTYRSLGILTFPCLFILHCLLYAKTHMTQYIRQNEVHSYNTRHNHQFRQPYLRLMKSQNSTKYWCYKLINKIPANIIELSYVQFKTKIKDFLVSKAYFSITDFLNDNISGIT</sequence>
<dbReference type="PANTHER" id="PTHR33332">
    <property type="entry name" value="REVERSE TRANSCRIPTASE DOMAIN-CONTAINING PROTEIN"/>
    <property type="match status" value="1"/>
</dbReference>
<evidence type="ECO:0008006" key="2">
    <source>
        <dbReference type="Google" id="ProtNLM"/>
    </source>
</evidence>
<dbReference type="EMBL" id="HBUF01653039">
    <property type="protein sequence ID" value="CAG6787279.1"/>
    <property type="molecule type" value="Transcribed_RNA"/>
</dbReference>
<name>A0A8D9BKV8_9HEMI</name>
<evidence type="ECO:0000313" key="1">
    <source>
        <dbReference type="EMBL" id="CAG6787279.1"/>
    </source>
</evidence>
<reference evidence="1" key="1">
    <citation type="submission" date="2021-05" db="EMBL/GenBank/DDBJ databases">
        <authorList>
            <person name="Alioto T."/>
            <person name="Alioto T."/>
            <person name="Gomez Garrido J."/>
        </authorList>
    </citation>
    <scope>NUCLEOTIDE SEQUENCE</scope>
</reference>
<proteinExistence type="predicted"/>
<protein>
    <recommendedName>
        <fullName evidence="2">Reverse transcriptase domain-containing protein</fullName>
    </recommendedName>
</protein>
<accession>A0A8D9BKV8</accession>
<dbReference type="AlphaFoldDB" id="A0A8D9BKV8"/>